<reference evidence="4" key="1">
    <citation type="submission" date="2017-08" db="EMBL/GenBank/DDBJ databases">
        <title>Direct submision.</title>
        <authorList>
            <person name="Kim S.-J."/>
            <person name="Rhee S.-K."/>
        </authorList>
    </citation>
    <scope>NUCLEOTIDE SEQUENCE [LARGE SCALE GENOMIC DNA]</scope>
    <source>
        <strain evidence="4">GI5</strain>
    </source>
</reference>
<evidence type="ECO:0000256" key="1">
    <source>
        <dbReference type="SAM" id="SignalP"/>
    </source>
</evidence>
<dbReference type="InterPro" id="IPR000073">
    <property type="entry name" value="AB_hydrolase_1"/>
</dbReference>
<protein>
    <recommendedName>
        <fullName evidence="2">AB hydrolase-1 domain-containing protein</fullName>
    </recommendedName>
</protein>
<dbReference type="Pfam" id="PF00561">
    <property type="entry name" value="Abhydrolase_1"/>
    <property type="match status" value="1"/>
</dbReference>
<evidence type="ECO:0000313" key="4">
    <source>
        <dbReference type="Proteomes" id="UP000235116"/>
    </source>
</evidence>
<dbReference type="EMBL" id="CP022684">
    <property type="protein sequence ID" value="AUM14795.1"/>
    <property type="molecule type" value="Genomic_DNA"/>
</dbReference>
<dbReference type="AlphaFoldDB" id="A0A2K9LTI7"/>
<gene>
    <name evidence="3" type="ORF">Kalk_01195</name>
</gene>
<sequence>MFLSVLSLTVFLFSVIANADEYAKTRYPIVLVHGTFGFDKIGPIDYWYGIPQDMAKHGADVHVVQVSPFGLNEMRGEQLLVEIETILAITGADKVNLIGHSQGGPTVRYAAGVAPEKVASVTTIGSPTFGTKAVDLVISALDTPVIGVVVDGVMELVTSLYNRLLETNNDISLPRDPRGTLYSLSTIGATEFNANYPAGVPLEECGEGEPVVDGVRYYSWSGTKPFNNYFDPADYVFALTATLFPTENDGLVERCGSHLGTVIRDDYRMNHLDEINHFFGMVGMFNPNPKALFRQHANRLKLQGL</sequence>
<evidence type="ECO:0000259" key="2">
    <source>
        <dbReference type="Pfam" id="PF00561"/>
    </source>
</evidence>
<dbReference type="SUPFAM" id="SSF53474">
    <property type="entry name" value="alpha/beta-Hydrolases"/>
    <property type="match status" value="1"/>
</dbReference>
<feature type="chain" id="PRO_5014998562" description="AB hydrolase-1 domain-containing protein" evidence="1">
    <location>
        <begin position="20"/>
        <end position="305"/>
    </location>
</feature>
<keyword evidence="1" id="KW-0732">Signal</keyword>
<dbReference type="InterPro" id="IPR029058">
    <property type="entry name" value="AB_hydrolase_fold"/>
</dbReference>
<dbReference type="OrthoDB" id="2004167at2"/>
<proteinExistence type="predicted"/>
<keyword evidence="4" id="KW-1185">Reference proteome</keyword>
<dbReference type="Gene3D" id="3.40.50.1820">
    <property type="entry name" value="alpha/beta hydrolase"/>
    <property type="match status" value="1"/>
</dbReference>
<accession>A0A2K9LTI7</accession>
<dbReference type="KEGG" id="kak:Kalk_01195"/>
<feature type="domain" description="AB hydrolase-1" evidence="2">
    <location>
        <begin position="27"/>
        <end position="137"/>
    </location>
</feature>
<dbReference type="Proteomes" id="UP000235116">
    <property type="component" value="Chromosome"/>
</dbReference>
<organism evidence="3 4">
    <name type="scientific">Ketobacter alkanivorans</name>
    <dbReference type="NCBI Taxonomy" id="1917421"/>
    <lineage>
        <taxon>Bacteria</taxon>
        <taxon>Pseudomonadati</taxon>
        <taxon>Pseudomonadota</taxon>
        <taxon>Gammaproteobacteria</taxon>
        <taxon>Pseudomonadales</taxon>
        <taxon>Ketobacteraceae</taxon>
        <taxon>Ketobacter</taxon>
    </lineage>
</organism>
<name>A0A2K9LTI7_9GAMM</name>
<feature type="signal peptide" evidence="1">
    <location>
        <begin position="1"/>
        <end position="19"/>
    </location>
</feature>
<evidence type="ECO:0000313" key="3">
    <source>
        <dbReference type="EMBL" id="AUM14795.1"/>
    </source>
</evidence>